<name>A0A0C1MS98_9GAMM</name>
<sequence>MILEANLDNPDKRLLVKEGGSEIIELGNNPASDSFNKPVAKFVYQDDLLVLYTAISYSSGMKKENSVYLIYDENNVAVDYKE</sequence>
<accession>A0A0C1MS98</accession>
<reference evidence="1 2" key="1">
    <citation type="submission" date="2014-12" db="EMBL/GenBank/DDBJ databases">
        <title>Draft Genome Sequence of Pseudoalteromonas luteoviolacea HI1.</title>
        <authorList>
            <person name="Asahina A.Y."/>
            <person name="Hadfield M.G."/>
        </authorList>
    </citation>
    <scope>NUCLEOTIDE SEQUENCE [LARGE SCALE GENOMIC DNA]</scope>
    <source>
        <strain evidence="1 2">HI1</strain>
    </source>
</reference>
<dbReference type="EMBL" id="JWIC01000005">
    <property type="protein sequence ID" value="KID57628.1"/>
    <property type="molecule type" value="Genomic_DNA"/>
</dbReference>
<protein>
    <submittedName>
        <fullName evidence="1">Uncharacterized protein</fullName>
    </submittedName>
</protein>
<dbReference type="AlphaFoldDB" id="A0A0C1MS98"/>
<evidence type="ECO:0000313" key="1">
    <source>
        <dbReference type="EMBL" id="KID57628.1"/>
    </source>
</evidence>
<proteinExistence type="predicted"/>
<gene>
    <name evidence="1" type="ORF">JF50_10685</name>
</gene>
<dbReference type="RefSeq" id="WP_039609398.1">
    <property type="nucleotide sequence ID" value="NZ_JWIC01000005.1"/>
</dbReference>
<dbReference type="Proteomes" id="UP000031327">
    <property type="component" value="Unassembled WGS sequence"/>
</dbReference>
<organism evidence="1 2">
    <name type="scientific">Pseudoalteromonas luteoviolacea</name>
    <dbReference type="NCBI Taxonomy" id="43657"/>
    <lineage>
        <taxon>Bacteria</taxon>
        <taxon>Pseudomonadati</taxon>
        <taxon>Pseudomonadota</taxon>
        <taxon>Gammaproteobacteria</taxon>
        <taxon>Alteromonadales</taxon>
        <taxon>Pseudoalteromonadaceae</taxon>
        <taxon>Pseudoalteromonas</taxon>
    </lineage>
</organism>
<comment type="caution">
    <text evidence="1">The sequence shown here is derived from an EMBL/GenBank/DDBJ whole genome shotgun (WGS) entry which is preliminary data.</text>
</comment>
<evidence type="ECO:0000313" key="2">
    <source>
        <dbReference type="Proteomes" id="UP000031327"/>
    </source>
</evidence>